<dbReference type="GO" id="GO:0032153">
    <property type="term" value="C:cell division site"/>
    <property type="evidence" value="ECO:0007669"/>
    <property type="project" value="UniProtKB-UniRule"/>
</dbReference>
<dbReference type="PIRSF" id="PIRSF003101">
    <property type="entry name" value="FtsA"/>
    <property type="match status" value="1"/>
</dbReference>
<evidence type="ECO:0000259" key="7">
    <source>
        <dbReference type="SMART" id="SM00842"/>
    </source>
</evidence>
<dbReference type="InterPro" id="IPR020823">
    <property type="entry name" value="Cell_div_FtsA"/>
</dbReference>
<keyword evidence="3 5" id="KW-0472">Membrane</keyword>
<dbReference type="Pfam" id="PF14450">
    <property type="entry name" value="FtsA"/>
    <property type="match status" value="2"/>
</dbReference>
<dbReference type="PANTHER" id="PTHR32432:SF4">
    <property type="entry name" value="CELL DIVISION PROTEIN FTSA"/>
    <property type="match status" value="1"/>
</dbReference>
<dbReference type="HAMAP" id="MF_02033">
    <property type="entry name" value="FtsA"/>
    <property type="match status" value="1"/>
</dbReference>
<keyword evidence="4 5" id="KW-0131">Cell cycle</keyword>
<dbReference type="InterPro" id="IPR050696">
    <property type="entry name" value="FtsA/MreB"/>
</dbReference>
<name>A0A921AUC7_9BACT</name>
<comment type="similarity">
    <text evidence="5 6">Belongs to the FtsA/MreB family.</text>
</comment>
<feature type="domain" description="SHS2" evidence="7">
    <location>
        <begin position="7"/>
        <end position="193"/>
    </location>
</feature>
<dbReference type="Pfam" id="PF02491">
    <property type="entry name" value="SHS2_FTSA"/>
    <property type="match status" value="1"/>
</dbReference>
<evidence type="ECO:0000256" key="1">
    <source>
        <dbReference type="ARBA" id="ARBA00022475"/>
    </source>
</evidence>
<evidence type="ECO:0000256" key="3">
    <source>
        <dbReference type="ARBA" id="ARBA00023136"/>
    </source>
</evidence>
<comment type="function">
    <text evidence="5 6">Cell division protein that is involved in the assembly of the Z ring. May serve as a membrane anchor for the Z ring.</text>
</comment>
<dbReference type="GO" id="GO:0009898">
    <property type="term" value="C:cytoplasmic side of plasma membrane"/>
    <property type="evidence" value="ECO:0007669"/>
    <property type="project" value="UniProtKB-UniRule"/>
</dbReference>
<evidence type="ECO:0000313" key="8">
    <source>
        <dbReference type="EMBL" id="HJD96264.1"/>
    </source>
</evidence>
<dbReference type="FunFam" id="3.30.1490.110:FF:000001">
    <property type="entry name" value="Cell division protein FtsA"/>
    <property type="match status" value="1"/>
</dbReference>
<accession>A0A921AUC7</accession>
<dbReference type="SMART" id="SM00842">
    <property type="entry name" value="FtsA"/>
    <property type="match status" value="1"/>
</dbReference>
<dbReference type="Proteomes" id="UP000698963">
    <property type="component" value="Unassembled WGS sequence"/>
</dbReference>
<comment type="subunit">
    <text evidence="5">Self-interacts. Interacts with FtsZ.</text>
</comment>
<dbReference type="GO" id="GO:0043093">
    <property type="term" value="P:FtsZ-dependent cytokinesis"/>
    <property type="evidence" value="ECO:0007669"/>
    <property type="project" value="UniProtKB-UniRule"/>
</dbReference>
<protein>
    <recommendedName>
        <fullName evidence="5 6">Cell division protein FtsA</fullName>
    </recommendedName>
</protein>
<dbReference type="Gene3D" id="3.30.420.40">
    <property type="match status" value="2"/>
</dbReference>
<dbReference type="SUPFAM" id="SSF53067">
    <property type="entry name" value="Actin-like ATPase domain"/>
    <property type="match status" value="2"/>
</dbReference>
<dbReference type="EMBL" id="DYZA01000024">
    <property type="protein sequence ID" value="HJD96264.1"/>
    <property type="molecule type" value="Genomic_DNA"/>
</dbReference>
<dbReference type="PANTHER" id="PTHR32432">
    <property type="entry name" value="CELL DIVISION PROTEIN FTSA-RELATED"/>
    <property type="match status" value="1"/>
</dbReference>
<comment type="subcellular location">
    <subcellularLocation>
        <location evidence="5">Cell membrane</location>
        <topology evidence="5">Peripheral membrane protein</topology>
        <orientation evidence="5">Cytoplasmic side</orientation>
    </subcellularLocation>
    <text evidence="5">Localizes to the Z ring in an FtsZ-dependent manner. Targeted to the membrane through a conserved C-terminal amphipathic helix.</text>
</comment>
<proteinExistence type="inferred from homology"/>
<comment type="caution">
    <text evidence="8">The sequence shown here is derived from an EMBL/GenBank/DDBJ whole genome shotgun (WGS) entry which is preliminary data.</text>
</comment>
<dbReference type="AlphaFoldDB" id="A0A921AUC7"/>
<evidence type="ECO:0000256" key="4">
    <source>
        <dbReference type="ARBA" id="ARBA00023306"/>
    </source>
</evidence>
<gene>
    <name evidence="5 8" type="primary">ftsA</name>
    <name evidence="8" type="ORF">K8W16_01270</name>
</gene>
<dbReference type="InterPro" id="IPR003494">
    <property type="entry name" value="SHS2_FtsA"/>
</dbReference>
<sequence>MPKSELIVGLDIGTTKICAVVGEPSENGIDIIGIGTSPSNGLRKGVVVNIDQTVQSIRKAVEEAELMAGCEIKSVYAGIAGSHIKGVNSHGVIAIKGGGEVTQHDVERVLDAAKAVAIPMDREVIHILPQGYIVDEQRGIANPIGMSGVRLEANVHIVTGAVTSAQNIIRSCNRSDLDVSDIVLESLASSKSILTEEEREIGVAIVDIGGGTSDIAIFVNNAIKHTGAVALGGHNLTSDIAFGLRTSISAADRIKIKYGCALTDMVRPEETIEVPGVGGRPSRTVERRVLAEICEPRMEEILALVYQELEHSGLKRQLGAGVVLTGGAALIPGCAELAEEIFQLPTRLGYPRNVGGLKDVINNPKFATAVGLLFYGAEKESEEAPTRFANAPSSAAESSMFHGVWERMKRWFGDIR</sequence>
<dbReference type="CDD" id="cd24048">
    <property type="entry name" value="ASKHA_NBD_FtsA"/>
    <property type="match status" value="1"/>
</dbReference>
<evidence type="ECO:0000313" key="9">
    <source>
        <dbReference type="Proteomes" id="UP000698963"/>
    </source>
</evidence>
<dbReference type="NCBIfam" id="NF007009">
    <property type="entry name" value="PRK09472.1"/>
    <property type="match status" value="1"/>
</dbReference>
<dbReference type="RefSeq" id="WP_304120464.1">
    <property type="nucleotide sequence ID" value="NZ_DYZA01000024.1"/>
</dbReference>
<keyword evidence="2 5" id="KW-0132">Cell division</keyword>
<evidence type="ECO:0000256" key="6">
    <source>
        <dbReference type="PIRNR" id="PIRNR003101"/>
    </source>
</evidence>
<dbReference type="Gene3D" id="3.30.1490.110">
    <property type="match status" value="1"/>
</dbReference>
<evidence type="ECO:0000256" key="5">
    <source>
        <dbReference type="HAMAP-Rule" id="MF_02033"/>
    </source>
</evidence>
<organism evidence="8 9">
    <name type="scientific">Mailhella massiliensis</name>
    <dbReference type="NCBI Taxonomy" id="1903261"/>
    <lineage>
        <taxon>Bacteria</taxon>
        <taxon>Pseudomonadati</taxon>
        <taxon>Thermodesulfobacteriota</taxon>
        <taxon>Desulfovibrionia</taxon>
        <taxon>Desulfovibrionales</taxon>
        <taxon>Desulfovibrionaceae</taxon>
        <taxon>Mailhella</taxon>
    </lineage>
</organism>
<evidence type="ECO:0000256" key="2">
    <source>
        <dbReference type="ARBA" id="ARBA00022618"/>
    </source>
</evidence>
<reference evidence="8" key="2">
    <citation type="submission" date="2021-09" db="EMBL/GenBank/DDBJ databases">
        <authorList>
            <person name="Gilroy R."/>
        </authorList>
    </citation>
    <scope>NUCLEOTIDE SEQUENCE</scope>
    <source>
        <strain evidence="8">ChiGjej2B2-19336</strain>
    </source>
</reference>
<dbReference type="NCBIfam" id="TIGR01174">
    <property type="entry name" value="ftsA"/>
    <property type="match status" value="1"/>
</dbReference>
<dbReference type="InterPro" id="IPR043129">
    <property type="entry name" value="ATPase_NBD"/>
</dbReference>
<reference evidence="8" key="1">
    <citation type="journal article" date="2021" name="PeerJ">
        <title>Extensive microbial diversity within the chicken gut microbiome revealed by metagenomics and culture.</title>
        <authorList>
            <person name="Gilroy R."/>
            <person name="Ravi A."/>
            <person name="Getino M."/>
            <person name="Pursley I."/>
            <person name="Horton D.L."/>
            <person name="Alikhan N.F."/>
            <person name="Baker D."/>
            <person name="Gharbi K."/>
            <person name="Hall N."/>
            <person name="Watson M."/>
            <person name="Adriaenssens E.M."/>
            <person name="Foster-Nyarko E."/>
            <person name="Jarju S."/>
            <person name="Secka A."/>
            <person name="Antonio M."/>
            <person name="Oren A."/>
            <person name="Chaudhuri R.R."/>
            <person name="La Ragione R."/>
            <person name="Hildebrand F."/>
            <person name="Pallen M.J."/>
        </authorList>
    </citation>
    <scope>NUCLEOTIDE SEQUENCE</scope>
    <source>
        <strain evidence="8">ChiGjej2B2-19336</strain>
    </source>
</reference>
<keyword evidence="1 5" id="KW-1003">Cell membrane</keyword>